<accession>A0A060RXW8</accession>
<dbReference type="OrthoDB" id="375867at2759"/>
<sequence>MDKTNYSIKKMFTYSSSKPKILSFLGIVLIICIMNLWIYQNKGTSNFHEGKVYRRTLSDNNAKKEGSSGIEKVKSKAQHSPCNISNNAAVGYYDYLKIYNDEECEKELSESDMKLLNQENDGFLEDMSESINKQIKELENVPSKDILRSIWFKVHCNERNKFLSLKYSIRKIHDKYFSDTIKNELLGKKVWKKCCDIIIDELLKLDSIQNSQFHILMQQETVTRENFEDFVKLCVNAYKNTKKETKKICIKKLKKALNQGL</sequence>
<evidence type="ECO:0000313" key="6">
    <source>
        <dbReference type="Proteomes" id="UP000240500"/>
    </source>
</evidence>
<name>A0A060RXW8_PLARE</name>
<dbReference type="InterPro" id="IPR019111">
    <property type="entry name" value="PRESA_N"/>
</dbReference>
<protein>
    <recommendedName>
        <fullName evidence="2">Plasmodium RESA N-terminal domain-containing protein</fullName>
    </recommendedName>
</protein>
<dbReference type="InterPro" id="IPR006526">
    <property type="entry name" value="Export_prot_PHISTa/b/c"/>
</dbReference>
<dbReference type="EMBL" id="LT969573">
    <property type="protein sequence ID" value="SOV79608.1"/>
    <property type="molecule type" value="Genomic_DNA"/>
</dbReference>
<reference evidence="3" key="1">
    <citation type="submission" date="2014-01" db="EMBL/GenBank/DDBJ databases">
        <authorList>
            <person name="Aslett M."/>
        </authorList>
    </citation>
    <scope>NUCLEOTIDE SEQUENCE</scope>
    <source>
        <strain evidence="3">CDC</strain>
    </source>
</reference>
<dbReference type="Proteomes" id="UP000027581">
    <property type="component" value="Unassembled WGS sequence"/>
</dbReference>
<dbReference type="VEuPathDB" id="PlasmoDB:PRCDC_1001200"/>
<reference evidence="3" key="2">
    <citation type="submission" date="2014-05" db="EMBL/GenBank/DDBJ databases">
        <title>The genome sequences of chimpanzee malaria parasites reveal the path to human adaptation.</title>
        <authorList>
            <person name="Otto T.D."/>
            <person name="Rayner J.C."/>
            <person name="Boehme U."/>
            <person name="Pain A."/>
            <person name="Spottiswoode N."/>
            <person name="Sanders M."/>
            <person name="Quail M."/>
            <person name="Ollomo B."/>
            <person name="Renaud F."/>
            <person name="Thomas A.W."/>
            <person name="Prugnolle F."/>
            <person name="Conway D.J."/>
            <person name="Newbold C."/>
            <person name="Berriman M."/>
        </authorList>
    </citation>
    <scope>NUCLEOTIDE SEQUENCE [LARGE SCALE GENOMIC DNA]</scope>
    <source>
        <strain evidence="3">CDC</strain>
    </source>
</reference>
<proteinExistence type="predicted"/>
<keyword evidence="1" id="KW-0812">Transmembrane</keyword>
<keyword evidence="1" id="KW-0472">Membrane</keyword>
<dbReference type="PANTHER" id="PTHR36193:SF23">
    <property type="entry name" value="PHISTB DOMAIN-CONTAINING RESA-LIKE PROTEIN 1"/>
    <property type="match status" value="1"/>
</dbReference>
<evidence type="ECO:0000313" key="3">
    <source>
        <dbReference type="EMBL" id="CDO64449.1"/>
    </source>
</evidence>
<keyword evidence="5" id="KW-1185">Reference proteome</keyword>
<evidence type="ECO:0000256" key="1">
    <source>
        <dbReference type="SAM" id="Phobius"/>
    </source>
</evidence>
<feature type="transmembrane region" description="Helical" evidence="1">
    <location>
        <begin position="21"/>
        <end position="39"/>
    </location>
</feature>
<evidence type="ECO:0000259" key="2">
    <source>
        <dbReference type="Pfam" id="PF09687"/>
    </source>
</evidence>
<dbReference type="PANTHER" id="PTHR36193">
    <property type="entry name" value="PHISTB DOMAIN-CONTAINING RESA-LIKE PROTEIN 1"/>
    <property type="match status" value="1"/>
</dbReference>
<dbReference type="Gene3D" id="6.10.280.180">
    <property type="entry name" value="Plasmodium RESA, N-terminal helical domain"/>
    <property type="match status" value="1"/>
</dbReference>
<gene>
    <name evidence="3" type="ORF">PRCDC_1001200</name>
    <name evidence="4" type="ORF">PRG01_1000400</name>
</gene>
<feature type="domain" description="Plasmodium RESA N-terminal" evidence="2">
    <location>
        <begin position="128"/>
        <end position="249"/>
    </location>
</feature>
<dbReference type="Pfam" id="PF09687">
    <property type="entry name" value="PRESAN"/>
    <property type="match status" value="1"/>
</dbReference>
<keyword evidence="1" id="KW-1133">Transmembrane helix</keyword>
<evidence type="ECO:0000313" key="4">
    <source>
        <dbReference type="EMBL" id="SOV79608.1"/>
    </source>
</evidence>
<evidence type="ECO:0000313" key="5">
    <source>
        <dbReference type="Proteomes" id="UP000027581"/>
    </source>
</evidence>
<reference evidence="4 6" key="3">
    <citation type="submission" date="2016-09" db="EMBL/GenBank/DDBJ databases">
        <authorList>
            <consortium name="Pathogen Informatics"/>
        </authorList>
    </citation>
    <scope>NUCLEOTIDE SEQUENCE [LARGE SCALE GENOMIC DNA]</scope>
</reference>
<dbReference type="NCBIfam" id="TIGR01639">
    <property type="entry name" value="P_fal_TIGR01639"/>
    <property type="match status" value="1"/>
</dbReference>
<organism evidence="3 5">
    <name type="scientific">Plasmodium reichenowi</name>
    <dbReference type="NCBI Taxonomy" id="5854"/>
    <lineage>
        <taxon>Eukaryota</taxon>
        <taxon>Sar</taxon>
        <taxon>Alveolata</taxon>
        <taxon>Apicomplexa</taxon>
        <taxon>Aconoidasida</taxon>
        <taxon>Haemosporida</taxon>
        <taxon>Plasmodiidae</taxon>
        <taxon>Plasmodium</taxon>
        <taxon>Plasmodium (Laverania)</taxon>
    </lineage>
</organism>
<dbReference type="AlphaFoldDB" id="A0A060RXW8"/>
<dbReference type="EMBL" id="HG810771">
    <property type="protein sequence ID" value="CDO64449.1"/>
    <property type="molecule type" value="Genomic_DNA"/>
</dbReference>
<dbReference type="Proteomes" id="UP000240500">
    <property type="component" value="Chromosome 10"/>
</dbReference>
<dbReference type="VEuPathDB" id="PlasmoDB:PRG01_1000400"/>
<dbReference type="InterPro" id="IPR044885">
    <property type="entry name" value="PRESA_N_sf"/>
</dbReference>